<reference evidence="8" key="3">
    <citation type="journal article" date="2017" name="Plant Physiol. Biochem.">
        <title>Differential oxidative and antioxidative response of duckweed Lemna minor toward plant growth promoting/inhibiting bacteria.</title>
        <authorList>
            <person name="Ishizawa H."/>
            <person name="Kuroda M."/>
            <person name="Morikawa M."/>
            <person name="Ike M."/>
        </authorList>
    </citation>
    <scope>NUCLEOTIDE SEQUENCE [LARGE SCALE GENOMIC DNA]</scope>
    <source>
        <strain evidence="8">H3</strain>
    </source>
</reference>
<comment type="subcellular location">
    <subcellularLocation>
        <location evidence="5">Cytoplasm</location>
    </subcellularLocation>
</comment>
<evidence type="ECO:0000256" key="3">
    <source>
        <dbReference type="ARBA" id="ARBA00022679"/>
    </source>
</evidence>
<dbReference type="CDD" id="cd04301">
    <property type="entry name" value="NAT_SF"/>
    <property type="match status" value="1"/>
</dbReference>
<comment type="catalytic activity">
    <reaction evidence="5">
        <text>N-terminal L-alanyl-[ribosomal protein bS18] + acetyl-CoA = N-terminal N(alpha)-acetyl-L-alanyl-[ribosomal protein bS18] + CoA + H(+)</text>
        <dbReference type="Rhea" id="RHEA:43756"/>
        <dbReference type="Rhea" id="RHEA-COMP:10676"/>
        <dbReference type="Rhea" id="RHEA-COMP:10677"/>
        <dbReference type="ChEBI" id="CHEBI:15378"/>
        <dbReference type="ChEBI" id="CHEBI:57287"/>
        <dbReference type="ChEBI" id="CHEBI:57288"/>
        <dbReference type="ChEBI" id="CHEBI:64718"/>
        <dbReference type="ChEBI" id="CHEBI:83683"/>
        <dbReference type="EC" id="2.3.1.266"/>
    </reaction>
</comment>
<dbReference type="PANTHER" id="PTHR43420:SF44">
    <property type="entry name" value="ACETYLTRANSFERASE YPEA"/>
    <property type="match status" value="1"/>
</dbReference>
<keyword evidence="4 7" id="KW-0012">Acyltransferase</keyword>
<keyword evidence="3 7" id="KW-0808">Transferase</keyword>
<keyword evidence="8" id="KW-1185">Reference proteome</keyword>
<comment type="function">
    <text evidence="5">Acetylates the N-terminal alanine of ribosomal protein bS18.</text>
</comment>
<dbReference type="EMBL" id="AP018823">
    <property type="protein sequence ID" value="BBF86503.1"/>
    <property type="molecule type" value="Genomic_DNA"/>
</dbReference>
<dbReference type="InterPro" id="IPR050680">
    <property type="entry name" value="YpeA/RimI_acetyltransf"/>
</dbReference>
<evidence type="ECO:0000313" key="7">
    <source>
        <dbReference type="EMBL" id="BBF86503.1"/>
    </source>
</evidence>
<reference evidence="7 8" key="2">
    <citation type="journal article" date="2017" name="Genome Announc.">
        <title>Draft genome sequence of Aquitalea magnusonii strain H3, a plant growth-promoting bacterium of duckweed Lemna minor.</title>
        <authorList>
            <person name="Ishizawa H."/>
            <person name="Kuroda M."/>
            <person name="Ike M."/>
        </authorList>
    </citation>
    <scope>NUCLEOTIDE SEQUENCE [LARGE SCALE GENOMIC DNA]</scope>
    <source>
        <strain evidence="7 8">H3</strain>
    </source>
</reference>
<evidence type="ECO:0000256" key="2">
    <source>
        <dbReference type="ARBA" id="ARBA00022490"/>
    </source>
</evidence>
<dbReference type="InterPro" id="IPR006464">
    <property type="entry name" value="AcTrfase_RimI/Ard1"/>
</dbReference>
<dbReference type="Proteomes" id="UP000198290">
    <property type="component" value="Chromosome"/>
</dbReference>
<dbReference type="KEGG" id="amah:DLM_2902"/>
<accession>A0A3G9GI33</accession>
<dbReference type="PROSITE" id="PS51186">
    <property type="entry name" value="GNAT"/>
    <property type="match status" value="1"/>
</dbReference>
<feature type="domain" description="N-acetyltransferase" evidence="6">
    <location>
        <begin position="2"/>
        <end position="145"/>
    </location>
</feature>
<dbReference type="RefSeq" id="WP_089085742.1">
    <property type="nucleotide sequence ID" value="NZ_AP018823.1"/>
</dbReference>
<dbReference type="PANTHER" id="PTHR43420">
    <property type="entry name" value="ACETYLTRANSFERASE"/>
    <property type="match status" value="1"/>
</dbReference>
<evidence type="ECO:0000256" key="5">
    <source>
        <dbReference type="RuleBase" id="RU363094"/>
    </source>
</evidence>
<keyword evidence="2 5" id="KW-0963">Cytoplasm</keyword>
<dbReference type="Gene3D" id="3.40.630.30">
    <property type="match status" value="1"/>
</dbReference>
<protein>
    <recommendedName>
        <fullName evidence="5">[Ribosomal protein bS18]-alanine N-acetyltransferase</fullName>
        <ecNumber evidence="5">2.3.1.266</ecNumber>
    </recommendedName>
</protein>
<organism evidence="7 8">
    <name type="scientific">Aquitalea magnusonii</name>
    <dbReference type="NCBI Taxonomy" id="332411"/>
    <lineage>
        <taxon>Bacteria</taxon>
        <taxon>Pseudomonadati</taxon>
        <taxon>Pseudomonadota</taxon>
        <taxon>Betaproteobacteria</taxon>
        <taxon>Neisseriales</taxon>
        <taxon>Chromobacteriaceae</taxon>
        <taxon>Aquitalea</taxon>
    </lineage>
</organism>
<dbReference type="NCBIfam" id="TIGR01575">
    <property type="entry name" value="rimI"/>
    <property type="match status" value="1"/>
</dbReference>
<comment type="similarity">
    <text evidence="1 5">Belongs to the acetyltransferase family. RimI subfamily.</text>
</comment>
<sequence>MNRVSRYQPESAQALAEREATATPYGWSTRNYQDSIDAAHIFYRLEQGSSGTAVVMPLLDEAELLNIFITAEQQGQGLGQALLSGLMADLKQHGYQRLFLEVRASNAPAIRLYQRSGFQASGLRKNYYPSGTGEREHAILMEAIL</sequence>
<gene>
    <name evidence="7" type="ORF">DLM_2902</name>
</gene>
<dbReference type="GO" id="GO:0005737">
    <property type="term" value="C:cytoplasm"/>
    <property type="evidence" value="ECO:0007669"/>
    <property type="project" value="UniProtKB-SubCell"/>
</dbReference>
<evidence type="ECO:0000256" key="4">
    <source>
        <dbReference type="ARBA" id="ARBA00023315"/>
    </source>
</evidence>
<name>A0A3G9GI33_9NEIS</name>
<dbReference type="InterPro" id="IPR000182">
    <property type="entry name" value="GNAT_dom"/>
</dbReference>
<dbReference type="OrthoDB" id="9796919at2"/>
<dbReference type="Pfam" id="PF00583">
    <property type="entry name" value="Acetyltransf_1"/>
    <property type="match status" value="1"/>
</dbReference>
<proteinExistence type="inferred from homology"/>
<reference evidence="8" key="1">
    <citation type="journal article" date="2017" name="Biotechnol. Biofuels">
        <title>Evaluation of environmental bacterial communities as a factor affecting the growth of duckweed Lemna minor.</title>
        <authorList>
            <person name="Ishizawa H."/>
            <person name="Kuroda M."/>
            <person name="Morikawa M."/>
            <person name="Ike M."/>
        </authorList>
    </citation>
    <scope>NUCLEOTIDE SEQUENCE [LARGE SCALE GENOMIC DNA]</scope>
    <source>
        <strain evidence="8">H3</strain>
    </source>
</reference>
<dbReference type="GO" id="GO:0008999">
    <property type="term" value="F:protein-N-terminal-alanine acetyltransferase activity"/>
    <property type="evidence" value="ECO:0007669"/>
    <property type="project" value="UniProtKB-EC"/>
</dbReference>
<evidence type="ECO:0000313" key="8">
    <source>
        <dbReference type="Proteomes" id="UP000198290"/>
    </source>
</evidence>
<dbReference type="SUPFAM" id="SSF55729">
    <property type="entry name" value="Acyl-CoA N-acyltransferases (Nat)"/>
    <property type="match status" value="1"/>
</dbReference>
<evidence type="ECO:0000259" key="6">
    <source>
        <dbReference type="PROSITE" id="PS51186"/>
    </source>
</evidence>
<dbReference type="AlphaFoldDB" id="A0A3G9GI33"/>
<dbReference type="InterPro" id="IPR016181">
    <property type="entry name" value="Acyl_CoA_acyltransferase"/>
</dbReference>
<dbReference type="EC" id="2.3.1.266" evidence="5"/>
<evidence type="ECO:0000256" key="1">
    <source>
        <dbReference type="ARBA" id="ARBA00005395"/>
    </source>
</evidence>